<dbReference type="PANTHER" id="PTHR48111:SF22">
    <property type="entry name" value="REGULATOR OF RPOS"/>
    <property type="match status" value="1"/>
</dbReference>
<dbReference type="InterPro" id="IPR036388">
    <property type="entry name" value="WH-like_DNA-bd_sf"/>
</dbReference>
<gene>
    <name evidence="10" type="ORF">rosag_41270</name>
</gene>
<evidence type="ECO:0000256" key="3">
    <source>
        <dbReference type="ARBA" id="ARBA00023015"/>
    </source>
</evidence>
<evidence type="ECO:0000256" key="6">
    <source>
        <dbReference type="PROSITE-ProRule" id="PRU00169"/>
    </source>
</evidence>
<dbReference type="GO" id="GO:0000976">
    <property type="term" value="F:transcription cis-regulatory region binding"/>
    <property type="evidence" value="ECO:0007669"/>
    <property type="project" value="TreeGrafter"/>
</dbReference>
<feature type="modified residue" description="4-aspartylphosphate" evidence="6">
    <location>
        <position position="51"/>
    </location>
</feature>
<dbReference type="GO" id="GO:0006355">
    <property type="term" value="P:regulation of DNA-templated transcription"/>
    <property type="evidence" value="ECO:0007669"/>
    <property type="project" value="InterPro"/>
</dbReference>
<dbReference type="Gene3D" id="3.40.50.2300">
    <property type="match status" value="1"/>
</dbReference>
<evidence type="ECO:0000313" key="10">
    <source>
        <dbReference type="EMBL" id="GLC27614.1"/>
    </source>
</evidence>
<dbReference type="CDD" id="cd00383">
    <property type="entry name" value="trans_reg_C"/>
    <property type="match status" value="1"/>
</dbReference>
<reference evidence="10" key="1">
    <citation type="submission" date="2022-08" db="EMBL/GenBank/DDBJ databases">
        <title>Draft genome sequencing of Roseisolibacter agri AW1220.</title>
        <authorList>
            <person name="Tobiishi Y."/>
            <person name="Tonouchi A."/>
        </authorList>
    </citation>
    <scope>NUCLEOTIDE SEQUENCE</scope>
    <source>
        <strain evidence="10">AW1220</strain>
    </source>
</reference>
<evidence type="ECO:0000256" key="2">
    <source>
        <dbReference type="ARBA" id="ARBA00023012"/>
    </source>
</evidence>
<dbReference type="InterPro" id="IPR001867">
    <property type="entry name" value="OmpR/PhoB-type_DNA-bd"/>
</dbReference>
<dbReference type="GO" id="GO:0032993">
    <property type="term" value="C:protein-DNA complex"/>
    <property type="evidence" value="ECO:0007669"/>
    <property type="project" value="TreeGrafter"/>
</dbReference>
<name>A0AA37VFY6_9BACT</name>
<dbReference type="InterPro" id="IPR001789">
    <property type="entry name" value="Sig_transdc_resp-reg_receiver"/>
</dbReference>
<evidence type="ECO:0000259" key="9">
    <source>
        <dbReference type="PROSITE" id="PS51755"/>
    </source>
</evidence>
<dbReference type="Gene3D" id="6.10.250.690">
    <property type="match status" value="1"/>
</dbReference>
<dbReference type="GO" id="GO:0000156">
    <property type="term" value="F:phosphorelay response regulator activity"/>
    <property type="evidence" value="ECO:0007669"/>
    <property type="project" value="TreeGrafter"/>
</dbReference>
<dbReference type="Pfam" id="PF00072">
    <property type="entry name" value="Response_reg"/>
    <property type="match status" value="1"/>
</dbReference>
<dbReference type="FunFam" id="1.10.10.10:FF:000005">
    <property type="entry name" value="Two-component system response regulator"/>
    <property type="match status" value="1"/>
</dbReference>
<evidence type="ECO:0000259" key="8">
    <source>
        <dbReference type="PROSITE" id="PS50110"/>
    </source>
</evidence>
<dbReference type="InterPro" id="IPR039420">
    <property type="entry name" value="WalR-like"/>
</dbReference>
<accession>A0AA37VFY6</accession>
<protein>
    <submittedName>
        <fullName evidence="10">DNA-binding response regulator</fullName>
    </submittedName>
</protein>
<evidence type="ECO:0000256" key="1">
    <source>
        <dbReference type="ARBA" id="ARBA00022553"/>
    </source>
</evidence>
<evidence type="ECO:0000256" key="7">
    <source>
        <dbReference type="PROSITE-ProRule" id="PRU01091"/>
    </source>
</evidence>
<organism evidence="10 11">
    <name type="scientific">Roseisolibacter agri</name>
    <dbReference type="NCBI Taxonomy" id="2014610"/>
    <lineage>
        <taxon>Bacteria</taxon>
        <taxon>Pseudomonadati</taxon>
        <taxon>Gemmatimonadota</taxon>
        <taxon>Gemmatimonadia</taxon>
        <taxon>Gemmatimonadales</taxon>
        <taxon>Gemmatimonadaceae</taxon>
        <taxon>Roseisolibacter</taxon>
    </lineage>
</organism>
<keyword evidence="3" id="KW-0805">Transcription regulation</keyword>
<dbReference type="SMART" id="SM00862">
    <property type="entry name" value="Trans_reg_C"/>
    <property type="match status" value="1"/>
</dbReference>
<proteinExistence type="predicted"/>
<feature type="domain" description="Response regulatory" evidence="8">
    <location>
        <begin position="2"/>
        <end position="116"/>
    </location>
</feature>
<dbReference type="CDD" id="cd17624">
    <property type="entry name" value="REC_OmpR_PmrA-like"/>
    <property type="match status" value="1"/>
</dbReference>
<feature type="DNA-binding region" description="OmpR/PhoB-type" evidence="7">
    <location>
        <begin position="124"/>
        <end position="222"/>
    </location>
</feature>
<dbReference type="EMBL" id="BRXS01000006">
    <property type="protein sequence ID" value="GLC27614.1"/>
    <property type="molecule type" value="Genomic_DNA"/>
</dbReference>
<keyword evidence="11" id="KW-1185">Reference proteome</keyword>
<evidence type="ECO:0000256" key="4">
    <source>
        <dbReference type="ARBA" id="ARBA00023125"/>
    </source>
</evidence>
<evidence type="ECO:0000313" key="11">
    <source>
        <dbReference type="Proteomes" id="UP001161325"/>
    </source>
</evidence>
<keyword evidence="1 6" id="KW-0597">Phosphoprotein</keyword>
<dbReference type="PANTHER" id="PTHR48111">
    <property type="entry name" value="REGULATOR OF RPOS"/>
    <property type="match status" value="1"/>
</dbReference>
<keyword evidence="2" id="KW-0902">Two-component regulatory system</keyword>
<evidence type="ECO:0000256" key="5">
    <source>
        <dbReference type="ARBA" id="ARBA00023163"/>
    </source>
</evidence>
<keyword evidence="5" id="KW-0804">Transcription</keyword>
<dbReference type="Gene3D" id="1.10.10.10">
    <property type="entry name" value="Winged helix-like DNA-binding domain superfamily/Winged helix DNA-binding domain"/>
    <property type="match status" value="1"/>
</dbReference>
<keyword evidence="4 7" id="KW-0238">DNA-binding</keyword>
<comment type="caution">
    <text evidence="10">The sequence shown here is derived from an EMBL/GenBank/DDBJ whole genome shotgun (WGS) entry which is preliminary data.</text>
</comment>
<dbReference type="SMART" id="SM00448">
    <property type="entry name" value="REC"/>
    <property type="match status" value="1"/>
</dbReference>
<dbReference type="PROSITE" id="PS50110">
    <property type="entry name" value="RESPONSE_REGULATORY"/>
    <property type="match status" value="1"/>
</dbReference>
<dbReference type="Pfam" id="PF00486">
    <property type="entry name" value="Trans_reg_C"/>
    <property type="match status" value="1"/>
</dbReference>
<dbReference type="AlphaFoldDB" id="A0AA37VFY6"/>
<sequence>MKILVIEDDPTVGQFVKRGLEEQRWVVDLVADGEAGERMAGSGAYDLIILDMRLPGRSGLDVLNGLRGRGFASPVLVLTAQDAVDAKVATLRAGADDYVTKPFAFEELLARVEALARRPRAIASPTLRVADLELDQATHEVRRTGERIELTPKEYAVLEYLMRHAGRVMSRTLITEYAWGYHFDPGTNIVDVVINHLRKKVDARHEQKLIHTVRGVGYVVKA</sequence>
<dbReference type="SUPFAM" id="SSF52172">
    <property type="entry name" value="CheY-like"/>
    <property type="match status" value="1"/>
</dbReference>
<feature type="domain" description="OmpR/PhoB-type" evidence="9">
    <location>
        <begin position="124"/>
        <end position="222"/>
    </location>
</feature>
<dbReference type="Proteomes" id="UP001161325">
    <property type="component" value="Unassembled WGS sequence"/>
</dbReference>
<dbReference type="PROSITE" id="PS51755">
    <property type="entry name" value="OMPR_PHOB"/>
    <property type="match status" value="1"/>
</dbReference>
<dbReference type="GO" id="GO:0005829">
    <property type="term" value="C:cytosol"/>
    <property type="evidence" value="ECO:0007669"/>
    <property type="project" value="TreeGrafter"/>
</dbReference>
<dbReference type="InterPro" id="IPR011006">
    <property type="entry name" value="CheY-like_superfamily"/>
</dbReference>
<dbReference type="RefSeq" id="WP_284352050.1">
    <property type="nucleotide sequence ID" value="NZ_BRXS01000006.1"/>
</dbReference>